<dbReference type="Proteomes" id="UP001283341">
    <property type="component" value="Unassembled WGS sequence"/>
</dbReference>
<reference evidence="2" key="1">
    <citation type="journal article" date="2023" name="Mol. Phylogenet. Evol.">
        <title>Genome-scale phylogeny and comparative genomics of the fungal order Sordariales.</title>
        <authorList>
            <person name="Hensen N."/>
            <person name="Bonometti L."/>
            <person name="Westerberg I."/>
            <person name="Brannstrom I.O."/>
            <person name="Guillou S."/>
            <person name="Cros-Aarteil S."/>
            <person name="Calhoun S."/>
            <person name="Haridas S."/>
            <person name="Kuo A."/>
            <person name="Mondo S."/>
            <person name="Pangilinan J."/>
            <person name="Riley R."/>
            <person name="LaButti K."/>
            <person name="Andreopoulos B."/>
            <person name="Lipzen A."/>
            <person name="Chen C."/>
            <person name="Yan M."/>
            <person name="Daum C."/>
            <person name="Ng V."/>
            <person name="Clum A."/>
            <person name="Steindorff A."/>
            <person name="Ohm R.A."/>
            <person name="Martin F."/>
            <person name="Silar P."/>
            <person name="Natvig D.O."/>
            <person name="Lalanne C."/>
            <person name="Gautier V."/>
            <person name="Ament-Velasquez S.L."/>
            <person name="Kruys A."/>
            <person name="Hutchinson M.I."/>
            <person name="Powell A.J."/>
            <person name="Barry K."/>
            <person name="Miller A.N."/>
            <person name="Grigoriev I.V."/>
            <person name="Debuchy R."/>
            <person name="Gladieux P."/>
            <person name="Hiltunen Thoren M."/>
            <person name="Johannesson H."/>
        </authorList>
    </citation>
    <scope>NUCLEOTIDE SEQUENCE</scope>
    <source>
        <strain evidence="2">CBS 118394</strain>
    </source>
</reference>
<accession>A0AAE0HV79</accession>
<dbReference type="EMBL" id="JAUEDM010000007">
    <property type="protein sequence ID" value="KAK3313525.1"/>
    <property type="molecule type" value="Genomic_DNA"/>
</dbReference>
<protein>
    <recommendedName>
        <fullName evidence="1">DUF7907 domain-containing protein</fullName>
    </recommendedName>
</protein>
<feature type="domain" description="DUF7907" evidence="1">
    <location>
        <begin position="42"/>
        <end position="224"/>
    </location>
</feature>
<reference evidence="2" key="2">
    <citation type="submission" date="2023-06" db="EMBL/GenBank/DDBJ databases">
        <authorList>
            <consortium name="Lawrence Berkeley National Laboratory"/>
            <person name="Haridas S."/>
            <person name="Hensen N."/>
            <person name="Bonometti L."/>
            <person name="Westerberg I."/>
            <person name="Brannstrom I.O."/>
            <person name="Guillou S."/>
            <person name="Cros-Aarteil S."/>
            <person name="Calhoun S."/>
            <person name="Kuo A."/>
            <person name="Mondo S."/>
            <person name="Pangilinan J."/>
            <person name="Riley R."/>
            <person name="Labutti K."/>
            <person name="Andreopoulos B."/>
            <person name="Lipzen A."/>
            <person name="Chen C."/>
            <person name="Yanf M."/>
            <person name="Daum C."/>
            <person name="Ng V."/>
            <person name="Clum A."/>
            <person name="Steindorff A."/>
            <person name="Ohm R."/>
            <person name="Martin F."/>
            <person name="Silar P."/>
            <person name="Natvig D."/>
            <person name="Lalanne C."/>
            <person name="Gautier V."/>
            <person name="Ament-Velasquez S.L."/>
            <person name="Kruys A."/>
            <person name="Hutchinson M.I."/>
            <person name="Powell A.J."/>
            <person name="Barry K."/>
            <person name="Miller A.N."/>
            <person name="Grigoriev I.V."/>
            <person name="Debuchy R."/>
            <person name="Gladieux P."/>
            <person name="Thoren M.H."/>
            <person name="Johannesson H."/>
        </authorList>
    </citation>
    <scope>NUCLEOTIDE SEQUENCE</scope>
    <source>
        <strain evidence="2">CBS 118394</strain>
    </source>
</reference>
<dbReference type="AlphaFoldDB" id="A0AAE0HV79"/>
<dbReference type="InterPro" id="IPR057229">
    <property type="entry name" value="DUF7907"/>
</dbReference>
<keyword evidence="3" id="KW-1185">Reference proteome</keyword>
<name>A0AAE0HV79_9PEZI</name>
<evidence type="ECO:0000313" key="3">
    <source>
        <dbReference type="Proteomes" id="UP001283341"/>
    </source>
</evidence>
<proteinExistence type="predicted"/>
<sequence>MQSTQAYSTLSFAFFSIASTLLTAFALWSVVVSATEVVDKSSDPFHLKIQSPSEANLNNKYLFACHVGADIRGLCVENNNTRFQKNEPAWIFYFQQNDTAKELGAVSWNMLLKSSDAIWPSLMMPMSFQFVDEKNVAPAYFKAAEAEHRIKWNGNEMVVPTATDADCIQAGFEPSNKTERNASKWCVCWSYLGAGQVYFRRAISWVLGSQPDNDSCDAVTVVKEKKA</sequence>
<evidence type="ECO:0000313" key="2">
    <source>
        <dbReference type="EMBL" id="KAK3313525.1"/>
    </source>
</evidence>
<dbReference type="Pfam" id="PF25484">
    <property type="entry name" value="DUF7907"/>
    <property type="match status" value="1"/>
</dbReference>
<comment type="caution">
    <text evidence="2">The sequence shown here is derived from an EMBL/GenBank/DDBJ whole genome shotgun (WGS) entry which is preliminary data.</text>
</comment>
<organism evidence="2 3">
    <name type="scientific">Apodospora peruviana</name>
    <dbReference type="NCBI Taxonomy" id="516989"/>
    <lineage>
        <taxon>Eukaryota</taxon>
        <taxon>Fungi</taxon>
        <taxon>Dikarya</taxon>
        <taxon>Ascomycota</taxon>
        <taxon>Pezizomycotina</taxon>
        <taxon>Sordariomycetes</taxon>
        <taxon>Sordariomycetidae</taxon>
        <taxon>Sordariales</taxon>
        <taxon>Lasiosphaeriaceae</taxon>
        <taxon>Apodospora</taxon>
    </lineage>
</organism>
<gene>
    <name evidence="2" type="ORF">B0H66DRAFT_629474</name>
</gene>
<evidence type="ECO:0000259" key="1">
    <source>
        <dbReference type="Pfam" id="PF25484"/>
    </source>
</evidence>